<dbReference type="PANTHER" id="PTHR46613:SF1">
    <property type="entry name" value="RADIAL SPOKE HEAD 10 HOMOLOG B-RELATED"/>
    <property type="match status" value="1"/>
</dbReference>
<dbReference type="OrthoDB" id="203073at2759"/>
<gene>
    <name evidence="11" type="ORF">PGO_101670</name>
</gene>
<keyword evidence="10" id="KW-0812">Transmembrane</keyword>
<feature type="region of interest" description="Disordered" evidence="9">
    <location>
        <begin position="889"/>
        <end position="915"/>
    </location>
</feature>
<feature type="transmembrane region" description="Helical" evidence="10">
    <location>
        <begin position="703"/>
        <end position="723"/>
    </location>
</feature>
<evidence type="ECO:0000256" key="7">
    <source>
        <dbReference type="ARBA" id="ARBA00023212"/>
    </source>
</evidence>
<feature type="compositionally biased region" description="Polar residues" evidence="9">
    <location>
        <begin position="902"/>
        <end position="912"/>
    </location>
</feature>
<name>A0A1Y1JGN2_PLAGO</name>
<evidence type="ECO:0000256" key="9">
    <source>
        <dbReference type="SAM" id="MobiDB-lite"/>
    </source>
</evidence>
<evidence type="ECO:0000313" key="11">
    <source>
        <dbReference type="EMBL" id="GAW81410.1"/>
    </source>
</evidence>
<reference evidence="12" key="1">
    <citation type="submission" date="2017-04" db="EMBL/GenBank/DDBJ databases">
        <title>Plasmodium gonderi genome.</title>
        <authorList>
            <person name="Arisue N."/>
            <person name="Honma H."/>
            <person name="Kawai S."/>
            <person name="Tougan T."/>
            <person name="Tanabe K."/>
            <person name="Horii T."/>
        </authorList>
    </citation>
    <scope>NUCLEOTIDE SEQUENCE [LARGE SCALE GENOMIC DNA]</scope>
    <source>
        <strain evidence="12">ATCC 30045</strain>
    </source>
</reference>
<protein>
    <recommendedName>
        <fullName evidence="13">MORN repeat protein</fullName>
    </recommendedName>
</protein>
<dbReference type="Proteomes" id="UP000195521">
    <property type="component" value="Unassembled WGS sequence"/>
</dbReference>
<dbReference type="Gene3D" id="2.20.110.10">
    <property type="entry name" value="Histone H3 K4-specific methyltransferase SET7/9 N-terminal domain"/>
    <property type="match status" value="1"/>
</dbReference>
<keyword evidence="6" id="KW-0969">Cilium</keyword>
<keyword evidence="5" id="KW-0282">Flagellum</keyword>
<evidence type="ECO:0000313" key="12">
    <source>
        <dbReference type="Proteomes" id="UP000195521"/>
    </source>
</evidence>
<accession>A0A1Y1JGN2</accession>
<sequence length="1529" mass="182950">MQIIAINWKKCITMNPLDNPSFLITERVHKRKRKQKKQERQSNESNEHLWEESTYWLKIFQKNGEREKEQCMGNSSVEIKHPDILQFKNIRMNSYIINGTMKLDKYKCPELTKNTCIIKANETYIGNFKGRKIDGYGKIISDKFLYQGHIKNWERNGKGSSTFFFTKCSHYDDDYIDQVREIRYNGMWVRNKRNGYGVLSIRFNSQRCHLPTYEGWWVQDKRHFYGVQYYTNSAYYGFWEKNKKCGFGKMFWFRKDTNEMRKIRRIITHVAGGKRICSENRDSRNYILVDKKILNEYIGEWKNDEMHGYGTYIWFSTEERKRKTIHENEDCDKYSGYWERGEKNGFGVFYFRCGDKYVGTWKNDKKHGLLYRIKSNGIILKCMYQNDEVISEQELNKTFKINHMYTNSLCNVINLGILKTSYSLTNKEIEHFYKIVYDHFKFLVNIYDLYRRKGRKKRYIHVGSTSRKKKIHDGVEDNNTNVDSFKLKNLWNMFYDANIINNNFTLSSLNKLVSDDTSIFQENVFSNLFFQNYICVDNFTLSEKEMVKTFFKSSNFLNEHFFFKLSPDVKESKWSRMYNIIHYISEGSHNKNIKKNDETEHVKLFHTRHNISGNVDEKNYAHDQKVCTFDEVATSTCSLSKDTHNLMMHIIFNKSLVLLNNFAKFYKYYWMKQSCCHMKDIKFILKKILLFLSRNKEKKGNSYLYYVLFSLFLSSIPMLYVFYRMNKMWGVPHRTPSTKGKENLSSADVDAKLMNPDSENELNALKEEKLFSPEEEETTCGTTPSNCCSRTQLNKLITLLTLNRYNIHDEKRKIPFNCFVRTLVSVSLHMHSSGSKGQTLVILFKKLKRYLWDEDEEKPGLRTHNIKNAPNKSKIKNKWFYNREMVKHSSQNCDKNREDNKNTTNEKNVSKTSEMHHHHHFIIPSVVDKREMRKNRQEEKNFNKKKKKNIAENNYPNCAICFYDYVTSNRLNKKNKIKCHSTVKEKSRNSGRSKFTSVEQGYKELTNILKNYVYYFIFYFLVFKSRGKKFSLFSTKLNMSIQLRDVLKFLFKLRLTKRDKTMRTKLTSINLASYHCNHYYDYKYHYDYHYHDNQCNYKARRRWWKMKSEKWKYINILTCAGKNKESVSDNVSTCMENSLRETTQKKEEKTKGETVESNNNSSNEVYIKSKLENKNAEGKKNYINNDNHIAHTASHFMRTYKKKKKKKKKINRMNRSGKKDNKKKKVLKKFSQMFCLPFFEVLSIFSKTLNTLNLHLINEPPSTQPCLVQQKKRKKIDKCRLKNHRIRYIMILKRGKKSFLVNFFKCTKRKACNHQRLVKRKKKGERKYPLPVHTNENENENEKNKKKNKILQELNEKLKQLELENSEQVRTNSSTSTCVQFEKKKKKNTNEDGKNGNCIKQILSDVEEHNELVQQKRGDSHIYIKRRSEIKIALSRLRRKYVHARKNYMSFLDYYNIYITPYELVLFFLKFVYVTKWKRGITSSYNDMLFFFIFHVLIHRTFRLALRTSSHGGNSIRKKTKVMKGTEKD</sequence>
<comment type="caution">
    <text evidence="11">The sequence shown here is derived from an EMBL/GenBank/DDBJ whole genome shotgun (WGS) entry which is preliminary data.</text>
</comment>
<keyword evidence="10" id="KW-0472">Membrane</keyword>
<feature type="region of interest" description="Disordered" evidence="9">
    <location>
        <begin position="1202"/>
        <end position="1223"/>
    </location>
</feature>
<keyword evidence="10" id="KW-1133">Transmembrane helix</keyword>
<evidence type="ECO:0000256" key="2">
    <source>
        <dbReference type="ARBA" id="ARBA00004430"/>
    </source>
</evidence>
<keyword evidence="12" id="KW-1185">Reference proteome</keyword>
<dbReference type="Pfam" id="PF02493">
    <property type="entry name" value="MORN"/>
    <property type="match status" value="5"/>
</dbReference>
<dbReference type="GO" id="GO:0031514">
    <property type="term" value="C:motile cilium"/>
    <property type="evidence" value="ECO:0007669"/>
    <property type="project" value="UniProtKB-SubCell"/>
</dbReference>
<dbReference type="PANTHER" id="PTHR46613">
    <property type="entry name" value="RADIAL SPOKE HEAD 10 HOMOLOG B-RELATED"/>
    <property type="match status" value="1"/>
</dbReference>
<keyword evidence="7" id="KW-0206">Cytoskeleton</keyword>
<evidence type="ECO:0000256" key="1">
    <source>
        <dbReference type="ARBA" id="ARBA00004230"/>
    </source>
</evidence>
<evidence type="ECO:0000256" key="6">
    <source>
        <dbReference type="ARBA" id="ARBA00023069"/>
    </source>
</evidence>
<feature type="region of interest" description="Disordered" evidence="9">
    <location>
        <begin position="1138"/>
        <end position="1166"/>
    </location>
</feature>
<keyword evidence="4" id="KW-0677">Repeat</keyword>
<feature type="region of interest" description="Disordered" evidence="9">
    <location>
        <begin position="1320"/>
        <end position="1348"/>
    </location>
</feature>
<keyword evidence="3" id="KW-0963">Cytoplasm</keyword>
<proteinExistence type="predicted"/>
<feature type="compositionally biased region" description="Basic and acidic residues" evidence="9">
    <location>
        <begin position="1138"/>
        <end position="1154"/>
    </location>
</feature>
<dbReference type="SMART" id="SM00698">
    <property type="entry name" value="MORN"/>
    <property type="match status" value="7"/>
</dbReference>
<evidence type="ECO:0000256" key="10">
    <source>
        <dbReference type="SAM" id="Phobius"/>
    </source>
</evidence>
<evidence type="ECO:0008006" key="13">
    <source>
        <dbReference type="Google" id="ProtNLM"/>
    </source>
</evidence>
<organism evidence="11 12">
    <name type="scientific">Plasmodium gonderi</name>
    <dbReference type="NCBI Taxonomy" id="77519"/>
    <lineage>
        <taxon>Eukaryota</taxon>
        <taxon>Sar</taxon>
        <taxon>Alveolata</taxon>
        <taxon>Apicomplexa</taxon>
        <taxon>Aconoidasida</taxon>
        <taxon>Haemosporida</taxon>
        <taxon>Plasmodiidae</taxon>
        <taxon>Plasmodium</taxon>
        <taxon>Plasmodium (Plasmodium)</taxon>
    </lineage>
</organism>
<dbReference type="RefSeq" id="XP_028543999.1">
    <property type="nucleotide sequence ID" value="XM_028688198.1"/>
</dbReference>
<feature type="region of interest" description="Disordered" evidence="9">
    <location>
        <begin position="1375"/>
        <end position="1394"/>
    </location>
</feature>
<dbReference type="OMA" id="QKNEHKG"/>
<keyword evidence="8" id="KW-0966">Cell projection</keyword>
<evidence type="ECO:0000256" key="4">
    <source>
        <dbReference type="ARBA" id="ARBA00022737"/>
    </source>
</evidence>
<dbReference type="GeneID" id="39748132"/>
<dbReference type="SUPFAM" id="SSF82185">
    <property type="entry name" value="Histone H3 K4-specific methyltransferase SET7/9 N-terminal domain"/>
    <property type="match status" value="2"/>
</dbReference>
<dbReference type="EMBL" id="BDQF01000011">
    <property type="protein sequence ID" value="GAW81410.1"/>
    <property type="molecule type" value="Genomic_DNA"/>
</dbReference>
<evidence type="ECO:0000256" key="3">
    <source>
        <dbReference type="ARBA" id="ARBA00022490"/>
    </source>
</evidence>
<dbReference type="GO" id="GO:0005930">
    <property type="term" value="C:axoneme"/>
    <property type="evidence" value="ECO:0007669"/>
    <property type="project" value="UniProtKB-SubCell"/>
</dbReference>
<evidence type="ECO:0000256" key="8">
    <source>
        <dbReference type="ARBA" id="ARBA00023273"/>
    </source>
</evidence>
<evidence type="ECO:0000256" key="5">
    <source>
        <dbReference type="ARBA" id="ARBA00022846"/>
    </source>
</evidence>
<dbReference type="InterPro" id="IPR003409">
    <property type="entry name" value="MORN"/>
</dbReference>
<comment type="subcellular location">
    <subcellularLocation>
        <location evidence="1">Cell projection</location>
        <location evidence="1">Cilium</location>
        <location evidence="1">Flagellum</location>
    </subcellularLocation>
    <subcellularLocation>
        <location evidence="2">Cytoplasm</location>
        <location evidence="2">Cytoskeleton</location>
        <location evidence="2">Cilium axoneme</location>
    </subcellularLocation>
</comment>